<sequence>MEELSRILEPLDTNSLSISGIHSVSADTVLSAKKESVSFDVGRDKEWHKPQETLDHTPLKWRVQRDEFIFNSNSTPSRPGADDGIRFPKRDSSRKRTMGQRRRLVLSGAGPQNMKSHSSLQTQMSKLDLLDDNRLTSFPIVPPPEPVVTKNCRHPTNEYRMKIYSQERRISLNPRSHEIHDNSTNENELFLIEDYIPRETVAEINENVLHSGCKRVSISDLKSKYYKRKQLDHLPLRLKKSTAILPEVSEVTNESINVLGDIMQPKEFLNQDHYLRDIVVASNLKHCVICEKPLYELSSRLHEMGKDYQEIVCLGCTSKYEEAARLLEDYEFETTLDDTIDTGRNDSMDSMDFIEPTEVLVEPSAKRRKENQFSSQLINTLQVVQSKTDMIKLANPFKQSSLSLIDVNTQLWFHTAKKKLRWRWRVSGLLPKFLTSSFKPSSSHGKHVQSSG</sequence>
<dbReference type="AlphaFoldDB" id="Q6CUJ2"/>
<dbReference type="RefSeq" id="XP_452397.1">
    <property type="nucleotide sequence ID" value="XM_452397.1"/>
</dbReference>
<dbReference type="eggNOG" id="ENOG502QW4R">
    <property type="taxonomic scope" value="Eukaryota"/>
</dbReference>
<dbReference type="PaxDb" id="284590-Q6CUJ2"/>
<evidence type="ECO:0000313" key="2">
    <source>
        <dbReference type="EMBL" id="CAH01248.1"/>
    </source>
</evidence>
<proteinExistence type="predicted"/>
<accession>Q6CUJ2</accession>
<organism evidence="2 3">
    <name type="scientific">Kluyveromyces lactis (strain ATCC 8585 / CBS 2359 / DSM 70799 / NBRC 1267 / NRRL Y-1140 / WM37)</name>
    <name type="common">Yeast</name>
    <name type="synonym">Candida sphaerica</name>
    <dbReference type="NCBI Taxonomy" id="284590"/>
    <lineage>
        <taxon>Eukaryota</taxon>
        <taxon>Fungi</taxon>
        <taxon>Dikarya</taxon>
        <taxon>Ascomycota</taxon>
        <taxon>Saccharomycotina</taxon>
        <taxon>Saccharomycetes</taxon>
        <taxon>Saccharomycetales</taxon>
        <taxon>Saccharomycetaceae</taxon>
        <taxon>Kluyveromyces</taxon>
    </lineage>
</organism>
<protein>
    <submittedName>
        <fullName evidence="2">KLLA0C04455p</fullName>
    </submittedName>
</protein>
<dbReference type="GeneID" id="2891853"/>
<dbReference type="Proteomes" id="UP000000598">
    <property type="component" value="Chromosome C"/>
</dbReference>
<dbReference type="OMA" id="RKCVICE"/>
<dbReference type="EMBL" id="CR382123">
    <property type="protein sequence ID" value="CAH01248.1"/>
    <property type="molecule type" value="Genomic_DNA"/>
</dbReference>
<dbReference type="InParanoid" id="Q6CUJ2"/>
<feature type="compositionally biased region" description="Basic and acidic residues" evidence="1">
    <location>
        <begin position="80"/>
        <end position="91"/>
    </location>
</feature>
<name>Q6CUJ2_KLULA</name>
<evidence type="ECO:0000256" key="1">
    <source>
        <dbReference type="SAM" id="MobiDB-lite"/>
    </source>
</evidence>
<gene>
    <name evidence="2" type="ORF">KLLA0_C04455g</name>
</gene>
<dbReference type="HOGENOM" id="CLU_038590_0_0_1"/>
<feature type="compositionally biased region" description="Basic residues" evidence="1">
    <location>
        <begin position="92"/>
        <end position="101"/>
    </location>
</feature>
<evidence type="ECO:0000313" key="3">
    <source>
        <dbReference type="Proteomes" id="UP000000598"/>
    </source>
</evidence>
<reference evidence="2 3" key="1">
    <citation type="journal article" date="2004" name="Nature">
        <title>Genome evolution in yeasts.</title>
        <authorList>
            <consortium name="Genolevures"/>
            <person name="Dujon B."/>
            <person name="Sherman D."/>
            <person name="Fischer G."/>
            <person name="Durrens P."/>
            <person name="Casaregola S."/>
            <person name="Lafontaine I."/>
            <person name="de Montigny J."/>
            <person name="Marck C."/>
            <person name="Neuveglise C."/>
            <person name="Talla E."/>
            <person name="Goffard N."/>
            <person name="Frangeul L."/>
            <person name="Aigle M."/>
            <person name="Anthouard V."/>
            <person name="Babour A."/>
            <person name="Barbe V."/>
            <person name="Barnay S."/>
            <person name="Blanchin S."/>
            <person name="Beckerich J.M."/>
            <person name="Beyne E."/>
            <person name="Bleykasten C."/>
            <person name="Boisrame A."/>
            <person name="Boyer J."/>
            <person name="Cattolico L."/>
            <person name="Confanioleri F."/>
            <person name="de Daruvar A."/>
            <person name="Despons L."/>
            <person name="Fabre E."/>
            <person name="Fairhead C."/>
            <person name="Ferry-Dumazet H."/>
            <person name="Groppi A."/>
            <person name="Hantraye F."/>
            <person name="Hennequin C."/>
            <person name="Jauniaux N."/>
            <person name="Joyet P."/>
            <person name="Kachouri R."/>
            <person name="Kerrest A."/>
            <person name="Koszul R."/>
            <person name="Lemaire M."/>
            <person name="Lesur I."/>
            <person name="Ma L."/>
            <person name="Muller H."/>
            <person name="Nicaud J.M."/>
            <person name="Nikolski M."/>
            <person name="Oztas S."/>
            <person name="Ozier-Kalogeropoulos O."/>
            <person name="Pellenz S."/>
            <person name="Potier S."/>
            <person name="Richard G.F."/>
            <person name="Straub M.L."/>
            <person name="Suleau A."/>
            <person name="Swennene D."/>
            <person name="Tekaia F."/>
            <person name="Wesolowski-Louvel M."/>
            <person name="Westhof E."/>
            <person name="Wirth B."/>
            <person name="Zeniou-Meyer M."/>
            <person name="Zivanovic I."/>
            <person name="Bolotin-Fukuhara M."/>
            <person name="Thierry A."/>
            <person name="Bouchier C."/>
            <person name="Caudron B."/>
            <person name="Scarpelli C."/>
            <person name="Gaillardin C."/>
            <person name="Weissenbach J."/>
            <person name="Wincker P."/>
            <person name="Souciet J.L."/>
        </authorList>
    </citation>
    <scope>NUCLEOTIDE SEQUENCE [LARGE SCALE GENOMIC DNA]</scope>
    <source>
        <strain evidence="3">ATCC 8585 / CBS 2359 / DSM 70799 / NBRC 1267 / NRRL Y-1140 / WM37</strain>
    </source>
</reference>
<keyword evidence="3" id="KW-1185">Reference proteome</keyword>
<dbReference type="KEGG" id="kla:KLLA0_C04455g"/>
<dbReference type="FunCoup" id="Q6CUJ2">
    <property type="interactions" value="38"/>
</dbReference>
<feature type="region of interest" description="Disordered" evidence="1">
    <location>
        <begin position="72"/>
        <end position="101"/>
    </location>
</feature>